<evidence type="ECO:0000256" key="1">
    <source>
        <dbReference type="SAM" id="MobiDB-lite"/>
    </source>
</evidence>
<comment type="caution">
    <text evidence="2">The sequence shown here is derived from an EMBL/GenBank/DDBJ whole genome shotgun (WGS) entry which is preliminary data.</text>
</comment>
<feature type="compositionally biased region" description="Gly residues" evidence="1">
    <location>
        <begin position="29"/>
        <end position="42"/>
    </location>
</feature>
<feature type="region of interest" description="Disordered" evidence="1">
    <location>
        <begin position="104"/>
        <end position="126"/>
    </location>
</feature>
<evidence type="ECO:0000313" key="2">
    <source>
        <dbReference type="EMBL" id="KAG5183148.1"/>
    </source>
</evidence>
<proteinExistence type="predicted"/>
<dbReference type="Proteomes" id="UP000664859">
    <property type="component" value="Unassembled WGS sequence"/>
</dbReference>
<gene>
    <name evidence="2" type="ORF">JKP88DRAFT_241339</name>
</gene>
<accession>A0A835YYN2</accession>
<name>A0A835YYN2_9STRA</name>
<dbReference type="AlphaFoldDB" id="A0A835YYN2"/>
<keyword evidence="3" id="KW-1185">Reference proteome</keyword>
<organism evidence="2 3">
    <name type="scientific">Tribonema minus</name>
    <dbReference type="NCBI Taxonomy" id="303371"/>
    <lineage>
        <taxon>Eukaryota</taxon>
        <taxon>Sar</taxon>
        <taxon>Stramenopiles</taxon>
        <taxon>Ochrophyta</taxon>
        <taxon>PX clade</taxon>
        <taxon>Xanthophyceae</taxon>
        <taxon>Tribonematales</taxon>
        <taxon>Tribonemataceae</taxon>
        <taxon>Tribonema</taxon>
    </lineage>
</organism>
<dbReference type="EMBL" id="JAFCMP010000223">
    <property type="protein sequence ID" value="KAG5183148.1"/>
    <property type="molecule type" value="Genomic_DNA"/>
</dbReference>
<protein>
    <submittedName>
        <fullName evidence="2">Uncharacterized protein</fullName>
    </submittedName>
</protein>
<reference evidence="2" key="1">
    <citation type="submission" date="2021-02" db="EMBL/GenBank/DDBJ databases">
        <title>First Annotated Genome of the Yellow-green Alga Tribonema minus.</title>
        <authorList>
            <person name="Mahan K.M."/>
        </authorList>
    </citation>
    <scope>NUCLEOTIDE SEQUENCE</scope>
    <source>
        <strain evidence="2">UTEX B ZZ1240</strain>
    </source>
</reference>
<feature type="region of interest" description="Disordered" evidence="1">
    <location>
        <begin position="818"/>
        <end position="841"/>
    </location>
</feature>
<sequence>MAPSALMPRHAKADPHAHGCCAKGKSEAGAGGGGGEGGGGSDVRGFQLRRQLAWQNVNELGPMTYEVPQGAAVAEFLELYGPDCVVMTNLLWGKVKHYRELARTQPHPSNCTSGRSGGGGRRASATSKNRYDDIRFLHGDGLARLAALEAHAARPVDPIPPVDRQAFSAYLHCAGADHRSGPSGSNCFRDPCRGKWCASETGVCDPSCVWAQMPDFKRSRHPQHRCRMHVRLTATVSQVARGVVTVQVVGAHTAEGVEWRPVASDRLTPSVFAKDAVIRAARAGPVQRSSVVAIESKRLGEGAPHTTRVSPKRTQASALMAYDQRVSRGPVCGAHNSVDAAVRLYHLSMDDPLPPDRNPDGAQVIYYTSQHDGVLQLVVATEESLANARAHGCDQAFTDSKHDLASSKPATTPVLCAAPGGGTLPLAISVSTVENEVTTECALRAVRDAVPCSDPSCSHPWEEHTSEDCTVYRRYRPCALPCPRRDCPHAAVEQRGRDGVTRAMRIPCAEQRPWVWTPQVGIDKSASSRDAIKKVGMMPSVCFFHNIKALVQNLRVEKRVPTSMHAAFERAVHVLIRAQSARQYQLVLRELLKLVGVWAEQGRLAPADTEEVLQYLWEELGAVTLPEEAEEVARANRAAEVAAQIAAQAEARARAVGTRAALEAHLKAMSASEIAGECARKCSARSRRDSRWAHSMGDFIADGIASHQITNNSAESHFRLIDRCIFQDVLSGSLADLVEIVLGVDARGQASRKTTYWGFFRMQREEREWAGGAKLKGDVLHRSLEGRWLSLMGHVEAAEEGGREGLYRVKAGVDRITRSSAEEERRRAARRQQADGGGGELRAQMRALTDALLPPDLPPPRDGWYTVDAAADICYLCEDYLWAGNRRGGCRHLHAVRAHLGHYGDAASQAARISQYCWQVERRKQAWQPRDPVLYQLPHAPWEQVRERLLLPRDQAESAASLLNEGTPVEYAVTIPAGVKCNVSLAKVPRSTVDAIGFPAGVYYHFGRGRGAEETRWSPALRVERGLIPQDIILSVCGLPVDSPQRAQAAQVLLDNAAAERVLAVVPVLKTMSREAPTLLANARQPGAGRAFRRKGPDGLRAASVGVVAVGDFMAAPAKGRKRKGRSEAAPANRPAKSRKRRVPDAPPS</sequence>
<feature type="region of interest" description="Disordered" evidence="1">
    <location>
        <begin position="1"/>
        <end position="42"/>
    </location>
</feature>
<evidence type="ECO:0000313" key="3">
    <source>
        <dbReference type="Proteomes" id="UP000664859"/>
    </source>
</evidence>
<feature type="region of interest" description="Disordered" evidence="1">
    <location>
        <begin position="1116"/>
        <end position="1149"/>
    </location>
</feature>